<comment type="caution">
    <text evidence="2">The sequence shown here is derived from an EMBL/GenBank/DDBJ whole genome shotgun (WGS) entry which is preliminary data.</text>
</comment>
<accession>A0A0F9NSU9</accession>
<evidence type="ECO:0000313" key="2">
    <source>
        <dbReference type="EMBL" id="KKN22600.1"/>
    </source>
</evidence>
<name>A0A0F9NSU9_9ZZZZ</name>
<evidence type="ECO:0000259" key="1">
    <source>
        <dbReference type="Pfam" id="PF23355"/>
    </source>
</evidence>
<dbReference type="SUPFAM" id="SSF52317">
    <property type="entry name" value="Class I glutamine amidotransferase-like"/>
    <property type="match status" value="1"/>
</dbReference>
<feature type="non-terminal residue" evidence="2">
    <location>
        <position position="1"/>
    </location>
</feature>
<proteinExistence type="predicted"/>
<dbReference type="InterPro" id="IPR029062">
    <property type="entry name" value="Class_I_gatase-like"/>
</dbReference>
<dbReference type="EMBL" id="LAZR01003045">
    <property type="protein sequence ID" value="KKN22600.1"/>
    <property type="molecule type" value="Genomic_DNA"/>
</dbReference>
<dbReference type="Gene3D" id="3.40.50.880">
    <property type="match status" value="1"/>
</dbReference>
<gene>
    <name evidence="2" type="ORF">LCGC14_0913340</name>
</gene>
<organism evidence="2">
    <name type="scientific">marine sediment metagenome</name>
    <dbReference type="NCBI Taxonomy" id="412755"/>
    <lineage>
        <taxon>unclassified sequences</taxon>
        <taxon>metagenomes</taxon>
        <taxon>ecological metagenomes</taxon>
    </lineage>
</organism>
<dbReference type="InterPro" id="IPR055458">
    <property type="entry name" value="IFT52_GIFT"/>
</dbReference>
<reference evidence="2" key="1">
    <citation type="journal article" date="2015" name="Nature">
        <title>Complex archaea that bridge the gap between prokaryotes and eukaryotes.</title>
        <authorList>
            <person name="Spang A."/>
            <person name="Saw J.H."/>
            <person name="Jorgensen S.L."/>
            <person name="Zaremba-Niedzwiedzka K."/>
            <person name="Martijn J."/>
            <person name="Lind A.E."/>
            <person name="van Eijk R."/>
            <person name="Schleper C."/>
            <person name="Guy L."/>
            <person name="Ettema T.J."/>
        </authorList>
    </citation>
    <scope>NUCLEOTIDE SEQUENCE</scope>
</reference>
<dbReference type="AlphaFoldDB" id="A0A0F9NSU9"/>
<feature type="domain" description="IFT52 GIFT" evidence="1">
    <location>
        <begin position="48"/>
        <end position="123"/>
    </location>
</feature>
<sequence>MSTHTIIGLDYSHNNFLTLESPSYNEFTQFFFTSGYKLGKIQAGFNSLEDLKKYRVIFLSTPKNVKLKQGEIEIIKKYVRNGGNLLCISSSGGDTTNKTNLNELTRNFGFEFGSDEIYDSFNYINLQKRPIINRFKHHMITEQISKIVFSSACSTQILEFPENEKNIKIDWLLESGLNGWRKRYDGEDWIEEDCPKTPLLVVSEYYKGKIVGFGNLSIFSSLGARDYGFSAFDNEILISNIFNFLIGDIDSQGKRINIELNLELYYWLDSIIKQEKWEKKSDLINVSLQYFKDNYDEIIEDIKKNRLERIEKRKAYRKAKKDVEAEKKAEEIILDKVPKIVRKKEDLEDIMSALEEITGESYELSIDLEKKEEETDISTSSLNYTKEEIKEFEERHPKKAIWHGKPTKSFRNWLIIKKKKLDFNS</sequence>
<dbReference type="Pfam" id="PF23355">
    <property type="entry name" value="IFT52_GIFT"/>
    <property type="match status" value="1"/>
</dbReference>
<protein>
    <recommendedName>
        <fullName evidence="1">IFT52 GIFT domain-containing protein</fullName>
    </recommendedName>
</protein>